<reference evidence="9 10" key="1">
    <citation type="submission" date="2019-03" db="EMBL/GenBank/DDBJ databases">
        <title>Ramlibacter rhizophilus CCTCC AB2015357, whole genome shotgun sequence.</title>
        <authorList>
            <person name="Zhang X."/>
            <person name="Feng G."/>
            <person name="Zhu H."/>
        </authorList>
    </citation>
    <scope>NUCLEOTIDE SEQUENCE [LARGE SCALE GENOMIC DNA]</scope>
    <source>
        <strain evidence="9 10">CCTCC AB2015357</strain>
    </source>
</reference>
<dbReference type="NCBIfam" id="TIGR01097">
    <property type="entry name" value="PhnE"/>
    <property type="match status" value="1"/>
</dbReference>
<comment type="similarity">
    <text evidence="7">Belongs to the binding-protein-dependent transport system permease family.</text>
</comment>
<keyword evidence="6 7" id="KW-0472">Membrane</keyword>
<name>A0A4Z0BQK3_9BURK</name>
<feature type="transmembrane region" description="Helical" evidence="7">
    <location>
        <begin position="137"/>
        <end position="160"/>
    </location>
</feature>
<dbReference type="Pfam" id="PF00528">
    <property type="entry name" value="BPD_transp_1"/>
    <property type="match status" value="1"/>
</dbReference>
<evidence type="ECO:0000313" key="9">
    <source>
        <dbReference type="EMBL" id="TFZ01121.1"/>
    </source>
</evidence>
<evidence type="ECO:0000256" key="6">
    <source>
        <dbReference type="ARBA" id="ARBA00023136"/>
    </source>
</evidence>
<evidence type="ECO:0000256" key="7">
    <source>
        <dbReference type="RuleBase" id="RU363032"/>
    </source>
</evidence>
<dbReference type="InterPro" id="IPR000515">
    <property type="entry name" value="MetI-like"/>
</dbReference>
<evidence type="ECO:0000256" key="5">
    <source>
        <dbReference type="ARBA" id="ARBA00022989"/>
    </source>
</evidence>
<feature type="domain" description="ABC transmembrane type-1" evidence="8">
    <location>
        <begin position="84"/>
        <end position="271"/>
    </location>
</feature>
<dbReference type="PROSITE" id="PS50928">
    <property type="entry name" value="ABC_TM1"/>
    <property type="match status" value="1"/>
</dbReference>
<proteinExistence type="inferred from homology"/>
<feature type="transmembrane region" description="Helical" evidence="7">
    <location>
        <begin position="251"/>
        <end position="271"/>
    </location>
</feature>
<evidence type="ECO:0000313" key="10">
    <source>
        <dbReference type="Proteomes" id="UP000297564"/>
    </source>
</evidence>
<dbReference type="SUPFAM" id="SSF161098">
    <property type="entry name" value="MetI-like"/>
    <property type="match status" value="1"/>
</dbReference>
<dbReference type="InterPro" id="IPR035906">
    <property type="entry name" value="MetI-like_sf"/>
</dbReference>
<dbReference type="GO" id="GO:0015416">
    <property type="term" value="F:ABC-type phosphonate transporter activity"/>
    <property type="evidence" value="ECO:0007669"/>
    <property type="project" value="InterPro"/>
</dbReference>
<accession>A0A4Z0BQK3</accession>
<dbReference type="InterPro" id="IPR005769">
    <property type="entry name" value="PhnE/PtxC"/>
</dbReference>
<keyword evidence="4 7" id="KW-0812">Transmembrane</keyword>
<dbReference type="PANTHER" id="PTHR30043">
    <property type="entry name" value="PHOSPHONATES TRANSPORT SYSTEM PERMEASE PROTEIN"/>
    <property type="match status" value="1"/>
</dbReference>
<dbReference type="GO" id="GO:0005886">
    <property type="term" value="C:plasma membrane"/>
    <property type="evidence" value="ECO:0007669"/>
    <property type="project" value="UniProtKB-SubCell"/>
</dbReference>
<keyword evidence="2 7" id="KW-0813">Transport</keyword>
<dbReference type="Proteomes" id="UP000297564">
    <property type="component" value="Unassembled WGS sequence"/>
</dbReference>
<evidence type="ECO:0000259" key="8">
    <source>
        <dbReference type="PROSITE" id="PS50928"/>
    </source>
</evidence>
<comment type="caution">
    <text evidence="9">The sequence shown here is derived from an EMBL/GenBank/DDBJ whole genome shotgun (WGS) entry which is preliminary data.</text>
</comment>
<feature type="transmembrane region" description="Helical" evidence="7">
    <location>
        <begin position="88"/>
        <end position="109"/>
    </location>
</feature>
<dbReference type="RefSeq" id="WP_135284419.1">
    <property type="nucleotide sequence ID" value="NZ_SMLL01000003.1"/>
</dbReference>
<feature type="transmembrane region" description="Helical" evidence="7">
    <location>
        <begin position="63"/>
        <end position="81"/>
    </location>
</feature>
<dbReference type="OrthoDB" id="8557224at2"/>
<evidence type="ECO:0000256" key="2">
    <source>
        <dbReference type="ARBA" id="ARBA00022448"/>
    </source>
</evidence>
<keyword evidence="3" id="KW-1003">Cell membrane</keyword>
<evidence type="ECO:0000256" key="4">
    <source>
        <dbReference type="ARBA" id="ARBA00022692"/>
    </source>
</evidence>
<dbReference type="PANTHER" id="PTHR30043:SF1">
    <property type="entry name" value="ABC TRANSPORT SYSTEM PERMEASE PROTEIN P69"/>
    <property type="match status" value="1"/>
</dbReference>
<organism evidence="9 10">
    <name type="scientific">Ramlibacter rhizophilus</name>
    <dbReference type="NCBI Taxonomy" id="1781167"/>
    <lineage>
        <taxon>Bacteria</taxon>
        <taxon>Pseudomonadati</taxon>
        <taxon>Pseudomonadota</taxon>
        <taxon>Betaproteobacteria</taxon>
        <taxon>Burkholderiales</taxon>
        <taxon>Comamonadaceae</taxon>
        <taxon>Ramlibacter</taxon>
    </lineage>
</organism>
<keyword evidence="5 7" id="KW-1133">Transmembrane helix</keyword>
<comment type="subcellular location">
    <subcellularLocation>
        <location evidence="1 7">Cell membrane</location>
        <topology evidence="1 7">Multi-pass membrane protein</topology>
    </subcellularLocation>
</comment>
<keyword evidence="10" id="KW-1185">Reference proteome</keyword>
<gene>
    <name evidence="9" type="primary">phnE</name>
    <name evidence="9" type="ORF">EZ242_06940</name>
</gene>
<protein>
    <submittedName>
        <fullName evidence="9">Phosphonate ABC transporter, permease protein PhnE</fullName>
    </submittedName>
</protein>
<feature type="transmembrane region" description="Helical" evidence="7">
    <location>
        <begin position="26"/>
        <end position="43"/>
    </location>
</feature>
<dbReference type="Gene3D" id="1.10.3720.10">
    <property type="entry name" value="MetI-like"/>
    <property type="match status" value="1"/>
</dbReference>
<feature type="transmembrane region" description="Helical" evidence="7">
    <location>
        <begin position="223"/>
        <end position="245"/>
    </location>
</feature>
<dbReference type="AlphaFoldDB" id="A0A4Z0BQK3"/>
<evidence type="ECO:0000256" key="1">
    <source>
        <dbReference type="ARBA" id="ARBA00004651"/>
    </source>
</evidence>
<sequence length="277" mass="29616">MNEPRRPAANEVYRLPPPLFDARCKACWFVLAVVALVVLSFWSLDLQWGRFVSAQALDRMGQFLLQLLAPSTEAAFLLRLVPAVFETLAMSVLGTLLAAVAGLVIAFPASRLPGAEASVWRGPARLLLNALRSIPELVWAALLLVSAGLGPLAGTLALALHTTGVLGRLFAEAIENAPPGPAFALRVRGVGEGRVLMWAVLPQVLPQLVSYTLYRWENNIRAAAVLGVVGAGGLGQMLAFHLGLFQMPETSSVLAAMLVLVLAVDAVSVLARERLMR</sequence>
<dbReference type="EMBL" id="SMLL01000003">
    <property type="protein sequence ID" value="TFZ01121.1"/>
    <property type="molecule type" value="Genomic_DNA"/>
</dbReference>
<evidence type="ECO:0000256" key="3">
    <source>
        <dbReference type="ARBA" id="ARBA00022475"/>
    </source>
</evidence>